<comment type="subcellular location">
    <subcellularLocation>
        <location evidence="1">Cell membrane</location>
        <topology evidence="1">Multi-pass membrane protein</topology>
    </subcellularLocation>
</comment>
<keyword evidence="5 8" id="KW-0812">Transmembrane</keyword>
<evidence type="ECO:0000256" key="8">
    <source>
        <dbReference type="SAM" id="Phobius"/>
    </source>
</evidence>
<dbReference type="STRING" id="1531429.JI75_04205"/>
<feature type="transmembrane region" description="Helical" evidence="8">
    <location>
        <begin position="68"/>
        <end position="88"/>
    </location>
</feature>
<dbReference type="AlphaFoldDB" id="A0A0A8B3C3"/>
<organism evidence="9 10">
    <name type="scientific">Berryella intestinalis</name>
    <dbReference type="NCBI Taxonomy" id="1531429"/>
    <lineage>
        <taxon>Bacteria</taxon>
        <taxon>Bacillati</taxon>
        <taxon>Actinomycetota</taxon>
        <taxon>Coriobacteriia</taxon>
        <taxon>Eggerthellales</taxon>
        <taxon>Eggerthellaceae</taxon>
        <taxon>Berryella</taxon>
    </lineage>
</organism>
<reference evidence="10" key="1">
    <citation type="submission" date="2014-08" db="EMBL/GenBank/DDBJ databases">
        <title>Coriobacteriaceae sp. complete genome.</title>
        <authorList>
            <person name="Looft T."/>
            <person name="Bayles D.O."/>
            <person name="Stanton T.B."/>
        </authorList>
    </citation>
    <scope>NUCLEOTIDE SEQUENCE [LARGE SCALE GENOMIC DNA]</scope>
    <source>
        <strain evidence="10">68-1-3</strain>
    </source>
</reference>
<proteinExistence type="inferred from homology"/>
<evidence type="ECO:0000313" key="10">
    <source>
        <dbReference type="Proteomes" id="UP000031121"/>
    </source>
</evidence>
<name>A0A0A8B3C3_9ACTN</name>
<evidence type="ECO:0000256" key="4">
    <source>
        <dbReference type="ARBA" id="ARBA00022475"/>
    </source>
</evidence>
<dbReference type="Proteomes" id="UP000031121">
    <property type="component" value="Chromosome"/>
</dbReference>
<feature type="transmembrane region" description="Helical" evidence="8">
    <location>
        <begin position="174"/>
        <end position="194"/>
    </location>
</feature>
<dbReference type="Gene3D" id="1.20.1530.20">
    <property type="match status" value="1"/>
</dbReference>
<keyword evidence="6 8" id="KW-1133">Transmembrane helix</keyword>
<dbReference type="GO" id="GO:0055085">
    <property type="term" value="P:transmembrane transport"/>
    <property type="evidence" value="ECO:0007669"/>
    <property type="project" value="InterPro"/>
</dbReference>
<evidence type="ECO:0000256" key="5">
    <source>
        <dbReference type="ARBA" id="ARBA00022692"/>
    </source>
</evidence>
<keyword evidence="3" id="KW-0813">Transport</keyword>
<evidence type="ECO:0000256" key="2">
    <source>
        <dbReference type="ARBA" id="ARBA00010145"/>
    </source>
</evidence>
<keyword evidence="10" id="KW-1185">Reference proteome</keyword>
<feature type="transmembrane region" description="Helical" evidence="8">
    <location>
        <begin position="114"/>
        <end position="134"/>
    </location>
</feature>
<dbReference type="EMBL" id="CP009302">
    <property type="protein sequence ID" value="AJC11991.1"/>
    <property type="molecule type" value="Genomic_DNA"/>
</dbReference>
<keyword evidence="4" id="KW-1003">Cell membrane</keyword>
<feature type="transmembrane region" description="Helical" evidence="8">
    <location>
        <begin position="206"/>
        <end position="226"/>
    </location>
</feature>
<dbReference type="InterPro" id="IPR038770">
    <property type="entry name" value="Na+/solute_symporter_sf"/>
</dbReference>
<evidence type="ECO:0000313" key="9">
    <source>
        <dbReference type="EMBL" id="AJC11991.1"/>
    </source>
</evidence>
<sequence length="318" mass="33947">MDIFSHAAFQMIELTLLAAAGVIARKLDFMNSAFDTMLSRLVMNFSLPALMISSVLNNTGLPDFATIMRILGFSMLAYVLMMVVSYLVPRLYPNLEPATRGAHSFMMGFGNTSFVGLPILNAIFGPAAVFYGVINNIPFNIFAFTCGEAMIKQGGAPKAGPSLKRRVKKVLRNLMNPAMIACIVALVLASLGITDNGGLVGNTLNYIGQMTVPASMLIIGSTLATMSPKEMLSHAKPYVTSVMRLLVIPVALFFAMRPFIDDPLILGVIVVGAGMPVASMGTMMALMYDGDVKAMSQGTFITTVLALATIPLLAVLVS</sequence>
<feature type="transmembrane region" description="Helical" evidence="8">
    <location>
        <begin position="37"/>
        <end position="56"/>
    </location>
</feature>
<dbReference type="HOGENOM" id="CLU_056175_1_1_11"/>
<evidence type="ECO:0000256" key="1">
    <source>
        <dbReference type="ARBA" id="ARBA00004651"/>
    </source>
</evidence>
<feature type="transmembrane region" description="Helical" evidence="8">
    <location>
        <begin position="298"/>
        <end position="317"/>
    </location>
</feature>
<protein>
    <recommendedName>
        <fullName evidence="11">AEC family transporter</fullName>
    </recommendedName>
</protein>
<feature type="transmembrane region" description="Helical" evidence="8">
    <location>
        <begin position="238"/>
        <end position="259"/>
    </location>
</feature>
<evidence type="ECO:0008006" key="11">
    <source>
        <dbReference type="Google" id="ProtNLM"/>
    </source>
</evidence>
<evidence type="ECO:0000256" key="3">
    <source>
        <dbReference type="ARBA" id="ARBA00022448"/>
    </source>
</evidence>
<dbReference type="InterPro" id="IPR004776">
    <property type="entry name" value="Mem_transp_PIN-like"/>
</dbReference>
<evidence type="ECO:0000256" key="6">
    <source>
        <dbReference type="ARBA" id="ARBA00022989"/>
    </source>
</evidence>
<evidence type="ECO:0000256" key="7">
    <source>
        <dbReference type="ARBA" id="ARBA00023136"/>
    </source>
</evidence>
<accession>A0A0A8B3C3</accession>
<feature type="transmembrane region" description="Helical" evidence="8">
    <location>
        <begin position="265"/>
        <end position="286"/>
    </location>
</feature>
<keyword evidence="7 8" id="KW-0472">Membrane</keyword>
<dbReference type="GO" id="GO:0005886">
    <property type="term" value="C:plasma membrane"/>
    <property type="evidence" value="ECO:0007669"/>
    <property type="project" value="UniProtKB-SubCell"/>
</dbReference>
<dbReference type="PANTHER" id="PTHR36838:SF1">
    <property type="entry name" value="SLR1864 PROTEIN"/>
    <property type="match status" value="1"/>
</dbReference>
<dbReference type="Pfam" id="PF03547">
    <property type="entry name" value="Mem_trans"/>
    <property type="match status" value="1"/>
</dbReference>
<dbReference type="PANTHER" id="PTHR36838">
    <property type="entry name" value="AUXIN EFFLUX CARRIER FAMILY PROTEIN"/>
    <property type="match status" value="1"/>
</dbReference>
<dbReference type="KEGG" id="cbac:JI75_04205"/>
<reference evidence="9 10" key="2">
    <citation type="journal article" date="2015" name="Genome Announc.">
        <title>Complete Genome Sequence of Coriobacteriaceae Strain 68-1-3, a Novel Mucus-Degrading Isolate from the Swine Intestinal Tract.</title>
        <authorList>
            <person name="Looft T."/>
            <person name="Bayles D.O."/>
            <person name="Alt D.P."/>
            <person name="Stanton T.B."/>
        </authorList>
    </citation>
    <scope>NUCLEOTIDE SEQUENCE [LARGE SCALE GENOMIC DNA]</scope>
    <source>
        <strain evidence="9 10">68-1-3</strain>
    </source>
</reference>
<comment type="similarity">
    <text evidence="2">Belongs to the auxin efflux carrier (TC 2.A.69) family.</text>
</comment>
<gene>
    <name evidence="9" type="ORF">JI75_04205</name>
</gene>